<feature type="region of interest" description="Disordered" evidence="1">
    <location>
        <begin position="71"/>
        <end position="96"/>
    </location>
</feature>
<sequence length="96" mass="11271">MTNYDALRDYLKAHKQAEFVLSFDQIEEIIDAALPRAAHRASWWETLRSPQEKMPQREACIEAGFIATRQPDGKSVKFKKAPRDRRRPRDDEDLEI</sequence>
<gene>
    <name evidence="3" type="ORF">SAMN05444170_1728</name>
</gene>
<dbReference type="RefSeq" id="WP_072817519.1">
    <property type="nucleotide sequence ID" value="NZ_LT670849.1"/>
</dbReference>
<feature type="compositionally biased region" description="Basic residues" evidence="1">
    <location>
        <begin position="76"/>
        <end position="86"/>
    </location>
</feature>
<evidence type="ECO:0000313" key="3">
    <source>
        <dbReference type="EMBL" id="SHN70453.1"/>
    </source>
</evidence>
<keyword evidence="4" id="KW-1185">Reference proteome</keyword>
<dbReference type="InterPro" id="IPR056079">
    <property type="entry name" value="DUF7662"/>
</dbReference>
<dbReference type="OrthoDB" id="3480230at2"/>
<proteinExistence type="predicted"/>
<protein>
    <recommendedName>
        <fullName evidence="2">DUF7662 domain-containing protein</fullName>
    </recommendedName>
</protein>
<reference evidence="4" key="1">
    <citation type="submission" date="2016-11" db="EMBL/GenBank/DDBJ databases">
        <authorList>
            <person name="Varghese N."/>
            <person name="Submissions S."/>
        </authorList>
    </citation>
    <scope>NUCLEOTIDE SEQUENCE [LARGE SCALE GENOMIC DNA]</scope>
    <source>
        <strain evidence="4">GAS401</strain>
    </source>
</reference>
<dbReference type="Proteomes" id="UP000184096">
    <property type="component" value="Chromosome I"/>
</dbReference>
<evidence type="ECO:0000259" key="2">
    <source>
        <dbReference type="Pfam" id="PF24698"/>
    </source>
</evidence>
<organism evidence="3 4">
    <name type="scientific">Bradyrhizobium erythrophlei</name>
    <dbReference type="NCBI Taxonomy" id="1437360"/>
    <lineage>
        <taxon>Bacteria</taxon>
        <taxon>Pseudomonadati</taxon>
        <taxon>Pseudomonadota</taxon>
        <taxon>Alphaproteobacteria</taxon>
        <taxon>Hyphomicrobiales</taxon>
        <taxon>Nitrobacteraceae</taxon>
        <taxon>Bradyrhizobium</taxon>
    </lineage>
</organism>
<evidence type="ECO:0000256" key="1">
    <source>
        <dbReference type="SAM" id="MobiDB-lite"/>
    </source>
</evidence>
<dbReference type="Pfam" id="PF24698">
    <property type="entry name" value="DUF7662"/>
    <property type="match status" value="1"/>
</dbReference>
<dbReference type="AlphaFoldDB" id="A0A1M7TIJ2"/>
<name>A0A1M7TIJ2_9BRAD</name>
<accession>A0A1M7TIJ2</accession>
<dbReference type="EMBL" id="LT670849">
    <property type="protein sequence ID" value="SHN70453.1"/>
    <property type="molecule type" value="Genomic_DNA"/>
</dbReference>
<feature type="domain" description="DUF7662" evidence="2">
    <location>
        <begin position="4"/>
        <end position="81"/>
    </location>
</feature>
<evidence type="ECO:0000313" key="4">
    <source>
        <dbReference type="Proteomes" id="UP000184096"/>
    </source>
</evidence>